<dbReference type="SMART" id="SM00857">
    <property type="entry name" value="Resolvase"/>
    <property type="match status" value="1"/>
</dbReference>
<protein>
    <submittedName>
        <fullName evidence="9">Resolvase, N-terminal domain protein</fullName>
    </submittedName>
</protein>
<dbReference type="AlphaFoldDB" id="E9SBY7"/>
<dbReference type="RefSeq" id="WP_002849249.1">
    <property type="nucleotide sequence ID" value="NZ_JAJFOM010000002.1"/>
</dbReference>
<dbReference type="InterPro" id="IPR025827">
    <property type="entry name" value="Zn_ribbon_recom_dom"/>
</dbReference>
<accession>E9SBY7</accession>
<name>E9SBY7_RUMAL</name>
<sequence>MKNKDKRMTALYIRVSTDAQFEEGYSVDAQKEKLAQFCKLKDIENYGFYIDGGWSGSNIERPEIKRMIDDILADRISAVVVYKLDRLSRSQKDTIFLLEDVFIPHNCAFISLNENFDTSTPYGKAMIGILSVFAQLERENIRERTRMGMYERVRSGLWMGGGRVPFGYDYDREKNRLVPNEKAEQVRQIYDLYLQGYSTTQLAAMFDVSGDQHISAILDRMTYLGKISFRGEVIEGTHEPIIDEVTWLRVREERKKRSKNSGGQSAYLLTGLLVCGRCGAKMRYQKWGRGLKIYCYSQQKSKPSLVKDPNCDNIRYDAREVEELVVKDVFEKTKNISADKNGASVNVTARQVLKQKYDAAARKIKRLYDLYANDENELLLETIEENKKQLAEIAEAIKREEKTNSAARELEYRRKTLYDLCGLWDAMTLTERQRALRTCIDRIILDGEDIDIVYSL</sequence>
<dbReference type="PROSITE" id="PS51737">
    <property type="entry name" value="RECOMBINASE_DNA_BIND"/>
    <property type="match status" value="1"/>
</dbReference>
<dbReference type="Pfam" id="PF07508">
    <property type="entry name" value="Recombinase"/>
    <property type="match status" value="1"/>
</dbReference>
<dbReference type="EMBL" id="ADKM02000075">
    <property type="protein sequence ID" value="EGC03137.1"/>
    <property type="molecule type" value="Genomic_DNA"/>
</dbReference>
<dbReference type="PROSITE" id="PS51736">
    <property type="entry name" value="RECOMBINASES_3"/>
    <property type="match status" value="1"/>
</dbReference>
<evidence type="ECO:0000256" key="6">
    <source>
        <dbReference type="SAM" id="Coils"/>
    </source>
</evidence>
<dbReference type="SUPFAM" id="SSF53041">
    <property type="entry name" value="Resolvase-like"/>
    <property type="match status" value="1"/>
</dbReference>
<organism evidence="9 10">
    <name type="scientific">Ruminococcus albus 8</name>
    <dbReference type="NCBI Taxonomy" id="246199"/>
    <lineage>
        <taxon>Bacteria</taxon>
        <taxon>Bacillati</taxon>
        <taxon>Bacillota</taxon>
        <taxon>Clostridia</taxon>
        <taxon>Eubacteriales</taxon>
        <taxon>Oscillospiraceae</taxon>
        <taxon>Ruminococcus</taxon>
    </lineage>
</organism>
<keyword evidence="10" id="KW-1185">Reference proteome</keyword>
<dbReference type="GO" id="GO:0003677">
    <property type="term" value="F:DNA binding"/>
    <property type="evidence" value="ECO:0007669"/>
    <property type="project" value="UniProtKB-KW"/>
</dbReference>
<dbReference type="STRING" id="246199.CUS_6803"/>
<keyword evidence="3" id="KW-0233">DNA recombination</keyword>
<dbReference type="PANTHER" id="PTHR30461:SF23">
    <property type="entry name" value="DNA RECOMBINASE-RELATED"/>
    <property type="match status" value="1"/>
</dbReference>
<comment type="caution">
    <text evidence="9">The sequence shown here is derived from an EMBL/GenBank/DDBJ whole genome shotgun (WGS) entry which is preliminary data.</text>
</comment>
<dbReference type="CDD" id="cd03768">
    <property type="entry name" value="SR_ResInv"/>
    <property type="match status" value="1"/>
</dbReference>
<evidence type="ECO:0000256" key="1">
    <source>
        <dbReference type="ARBA" id="ARBA00022908"/>
    </source>
</evidence>
<dbReference type="Pfam" id="PF00239">
    <property type="entry name" value="Resolvase"/>
    <property type="match status" value="1"/>
</dbReference>
<gene>
    <name evidence="9" type="ORF">CUS_6803</name>
</gene>
<dbReference type="Proteomes" id="UP000004259">
    <property type="component" value="Unassembled WGS sequence"/>
</dbReference>
<dbReference type="InterPro" id="IPR006119">
    <property type="entry name" value="Resolv_N"/>
</dbReference>
<keyword evidence="6" id="KW-0175">Coiled coil</keyword>
<reference evidence="9 10" key="1">
    <citation type="submission" date="2011-02" db="EMBL/GenBank/DDBJ databases">
        <authorList>
            <person name="Nelson K.E."/>
            <person name="Sutton G."/>
            <person name="Torralba M."/>
            <person name="Durkin S."/>
            <person name="Harkins D."/>
            <person name="Montgomery R."/>
            <person name="Ziemer C."/>
            <person name="Klaassens E."/>
            <person name="Ocuiv P."/>
            <person name="Morrison M."/>
        </authorList>
    </citation>
    <scope>NUCLEOTIDE SEQUENCE [LARGE SCALE GENOMIC DNA]</scope>
    <source>
        <strain evidence="9 10">8</strain>
    </source>
</reference>
<feature type="coiled-coil region" evidence="6">
    <location>
        <begin position="373"/>
        <end position="410"/>
    </location>
</feature>
<dbReference type="PROSITE" id="PS00397">
    <property type="entry name" value="RECOMBINASES_1"/>
    <property type="match status" value="1"/>
</dbReference>
<dbReference type="PANTHER" id="PTHR30461">
    <property type="entry name" value="DNA-INVERTASE FROM LAMBDOID PROPHAGE"/>
    <property type="match status" value="1"/>
</dbReference>
<dbReference type="GO" id="GO:0000150">
    <property type="term" value="F:DNA strand exchange activity"/>
    <property type="evidence" value="ECO:0007669"/>
    <property type="project" value="InterPro"/>
</dbReference>
<dbReference type="InterPro" id="IPR036162">
    <property type="entry name" value="Resolvase-like_N_sf"/>
</dbReference>
<evidence type="ECO:0000256" key="4">
    <source>
        <dbReference type="PIRSR" id="PIRSR606118-50"/>
    </source>
</evidence>
<dbReference type="GO" id="GO:0015074">
    <property type="term" value="P:DNA integration"/>
    <property type="evidence" value="ECO:0007669"/>
    <property type="project" value="UniProtKB-KW"/>
</dbReference>
<dbReference type="Gene3D" id="3.40.50.1390">
    <property type="entry name" value="Resolvase, N-terminal catalytic domain"/>
    <property type="match status" value="1"/>
</dbReference>
<dbReference type="InterPro" id="IPR038109">
    <property type="entry name" value="DNA_bind_recomb_sf"/>
</dbReference>
<evidence type="ECO:0000259" key="7">
    <source>
        <dbReference type="PROSITE" id="PS51736"/>
    </source>
</evidence>
<evidence type="ECO:0000256" key="5">
    <source>
        <dbReference type="PROSITE-ProRule" id="PRU10137"/>
    </source>
</evidence>
<evidence type="ECO:0000256" key="3">
    <source>
        <dbReference type="ARBA" id="ARBA00023172"/>
    </source>
</evidence>
<evidence type="ECO:0000313" key="10">
    <source>
        <dbReference type="Proteomes" id="UP000004259"/>
    </source>
</evidence>
<evidence type="ECO:0000256" key="2">
    <source>
        <dbReference type="ARBA" id="ARBA00023125"/>
    </source>
</evidence>
<evidence type="ECO:0000259" key="8">
    <source>
        <dbReference type="PROSITE" id="PS51737"/>
    </source>
</evidence>
<evidence type="ECO:0000313" key="9">
    <source>
        <dbReference type="EMBL" id="EGC03137.1"/>
    </source>
</evidence>
<feature type="active site" description="O-(5'-phospho-DNA)-serine intermediate" evidence="4 5">
    <location>
        <position position="16"/>
    </location>
</feature>
<dbReference type="Gene3D" id="3.90.1750.20">
    <property type="entry name" value="Putative Large Serine Recombinase, Chain B, Domain 2"/>
    <property type="match status" value="1"/>
</dbReference>
<dbReference type="eggNOG" id="COG1961">
    <property type="taxonomic scope" value="Bacteria"/>
</dbReference>
<feature type="domain" description="Resolvase/invertase-type recombinase catalytic" evidence="7">
    <location>
        <begin position="8"/>
        <end position="156"/>
    </location>
</feature>
<dbReference type="InterPro" id="IPR006118">
    <property type="entry name" value="Recombinase_CS"/>
</dbReference>
<keyword evidence="1" id="KW-0229">DNA integration</keyword>
<dbReference type="Pfam" id="PF13408">
    <property type="entry name" value="Zn_ribbon_recom"/>
    <property type="match status" value="1"/>
</dbReference>
<feature type="domain" description="Recombinase" evidence="8">
    <location>
        <begin position="165"/>
        <end position="260"/>
    </location>
</feature>
<dbReference type="InterPro" id="IPR050639">
    <property type="entry name" value="SSR_resolvase"/>
</dbReference>
<proteinExistence type="predicted"/>
<keyword evidence="2" id="KW-0238">DNA-binding</keyword>
<dbReference type="OrthoDB" id="9811097at2"/>
<dbReference type="InterPro" id="IPR011109">
    <property type="entry name" value="DNA_bind_recombinase_dom"/>
</dbReference>